<dbReference type="InterPro" id="IPR002872">
    <property type="entry name" value="Proline_DH_dom"/>
</dbReference>
<dbReference type="FunCoup" id="A0A0C2YLF1">
    <property type="interactions" value="286"/>
</dbReference>
<evidence type="ECO:0000256" key="1">
    <source>
        <dbReference type="ARBA" id="ARBA00005869"/>
    </source>
</evidence>
<dbReference type="STRING" id="1036808.A0A0C2YLF1"/>
<dbReference type="EC" id="1.5.5.2" evidence="2 5"/>
<feature type="compositionally biased region" description="Polar residues" evidence="6">
    <location>
        <begin position="19"/>
        <end position="37"/>
    </location>
</feature>
<evidence type="ECO:0000259" key="7">
    <source>
        <dbReference type="Pfam" id="PF01619"/>
    </source>
</evidence>
<comment type="similarity">
    <text evidence="1 5">Belongs to the proline oxidase family.</text>
</comment>
<dbReference type="HOGENOM" id="CLU_018202_1_1_1"/>
<sequence>MIIGIWVDAKTCPERPFKVSTSSSPQGVAATPSSPTRPSDLLPLLRAYLVYGLISVPFLVDYAPALLDHLLCIPILGSIVKSFVRSTFFTHYVGGETVQESLAAMHRLRSENVGALLVYSVEVDGASGQDRCSGIGLLRDTSSEQPIHKRSVEEVINSIDTAGNFEDDVTSGSRGLGRTTCVAVKLSALLPRADALRNLSLHLVATRPMLSDPVPFPGSPDSTDLAIFHQRTVHRAGSPLTEEDIKDLNGLYDDLKRICTRAKERGVRVMIDAEYSWYQPAVDAFGHALMEKFNKLPEEKGWLTRWMRRSSSTSREHVELQPLVYATYQAYLKRTPAHLAHSLALSRKNGYALGVKLVRGAYHPYELAAHSNCSIRTMSISPDPDPPVYLSKEDTDACYNQCASTLVSAMAEDIASPKTPPPRLAVLFGTHNWLSTELVLDALVSNGLAREEDRAGDARGALIIPPEVAERCTFAQLYGMADSLTGYIVQRTRSTAPCVVKYMPYGALTEVMPYLCRRAIENKSVLGNGGATRERKEAALGIWNILFGNARL</sequence>
<dbReference type="GO" id="GO:0010133">
    <property type="term" value="P:L-proline catabolic process to L-glutamate"/>
    <property type="evidence" value="ECO:0007669"/>
    <property type="project" value="TreeGrafter"/>
</dbReference>
<reference evidence="8 9" key="1">
    <citation type="submission" date="2014-04" db="EMBL/GenBank/DDBJ databases">
        <authorList>
            <consortium name="DOE Joint Genome Institute"/>
            <person name="Kuo A."/>
            <person name="Kohler A."/>
            <person name="Nagy L.G."/>
            <person name="Floudas D."/>
            <person name="Copeland A."/>
            <person name="Barry K.W."/>
            <person name="Cichocki N."/>
            <person name="Veneault-Fourrey C."/>
            <person name="LaButti K."/>
            <person name="Lindquist E.A."/>
            <person name="Lipzen A."/>
            <person name="Lundell T."/>
            <person name="Morin E."/>
            <person name="Murat C."/>
            <person name="Sun H."/>
            <person name="Tunlid A."/>
            <person name="Henrissat B."/>
            <person name="Grigoriev I.V."/>
            <person name="Hibbett D.S."/>
            <person name="Martin F."/>
            <person name="Nordberg H.P."/>
            <person name="Cantor M.N."/>
            <person name="Hua S.X."/>
        </authorList>
    </citation>
    <scope>NUCLEOTIDE SEQUENCE [LARGE SCALE GENOMIC DNA]</scope>
    <source>
        <strain evidence="8 9">Foug A</strain>
    </source>
</reference>
<dbReference type="Gene3D" id="3.20.20.220">
    <property type="match status" value="1"/>
</dbReference>
<dbReference type="Pfam" id="PF01619">
    <property type="entry name" value="Pro_dh"/>
    <property type="match status" value="1"/>
</dbReference>
<evidence type="ECO:0000256" key="2">
    <source>
        <dbReference type="ARBA" id="ARBA00012695"/>
    </source>
</evidence>
<dbReference type="AlphaFoldDB" id="A0A0C2YLF1"/>
<dbReference type="OrthoDB" id="5464at2759"/>
<reference evidence="9" key="2">
    <citation type="submission" date="2015-01" db="EMBL/GenBank/DDBJ databases">
        <title>Evolutionary Origins and Diversification of the Mycorrhizal Mutualists.</title>
        <authorList>
            <consortium name="DOE Joint Genome Institute"/>
            <consortium name="Mycorrhizal Genomics Consortium"/>
            <person name="Kohler A."/>
            <person name="Kuo A."/>
            <person name="Nagy L.G."/>
            <person name="Floudas D."/>
            <person name="Copeland A."/>
            <person name="Barry K.W."/>
            <person name="Cichocki N."/>
            <person name="Veneault-Fourrey C."/>
            <person name="LaButti K."/>
            <person name="Lindquist E.A."/>
            <person name="Lipzen A."/>
            <person name="Lundell T."/>
            <person name="Morin E."/>
            <person name="Murat C."/>
            <person name="Riley R."/>
            <person name="Ohm R."/>
            <person name="Sun H."/>
            <person name="Tunlid A."/>
            <person name="Henrissat B."/>
            <person name="Grigoriev I.V."/>
            <person name="Hibbett D.S."/>
            <person name="Martin F."/>
        </authorList>
    </citation>
    <scope>NUCLEOTIDE SEQUENCE [LARGE SCALE GENOMIC DNA]</scope>
    <source>
        <strain evidence="9">Foug A</strain>
    </source>
</reference>
<dbReference type="InterPro" id="IPR015659">
    <property type="entry name" value="Proline_oxidase"/>
</dbReference>
<dbReference type="PANTHER" id="PTHR13914">
    <property type="entry name" value="PROLINE OXIDASE"/>
    <property type="match status" value="1"/>
</dbReference>
<comment type="cofactor">
    <cofactor evidence="5">
        <name>FAD</name>
        <dbReference type="ChEBI" id="CHEBI:57692"/>
    </cofactor>
</comment>
<dbReference type="EMBL" id="KN822382">
    <property type="protein sequence ID" value="KIM50558.1"/>
    <property type="molecule type" value="Genomic_DNA"/>
</dbReference>
<evidence type="ECO:0000256" key="6">
    <source>
        <dbReference type="SAM" id="MobiDB-lite"/>
    </source>
</evidence>
<accession>A0A0C2YLF1</accession>
<comment type="function">
    <text evidence="5">Converts proline to delta-1-pyrroline-5-carboxylate.</text>
</comment>
<keyword evidence="5" id="KW-0285">Flavoprotein</keyword>
<evidence type="ECO:0000256" key="5">
    <source>
        <dbReference type="RuleBase" id="RU364054"/>
    </source>
</evidence>
<dbReference type="GO" id="GO:0005739">
    <property type="term" value="C:mitochondrion"/>
    <property type="evidence" value="ECO:0007669"/>
    <property type="project" value="TreeGrafter"/>
</dbReference>
<evidence type="ECO:0000313" key="9">
    <source>
        <dbReference type="Proteomes" id="UP000053989"/>
    </source>
</evidence>
<keyword evidence="4 5" id="KW-0642">Proline metabolism</keyword>
<dbReference type="GO" id="GO:0004657">
    <property type="term" value="F:proline dehydrogenase activity"/>
    <property type="evidence" value="ECO:0007669"/>
    <property type="project" value="UniProtKB-EC"/>
</dbReference>
<feature type="domain" description="Proline dehydrogenase" evidence="7">
    <location>
        <begin position="144"/>
        <end position="525"/>
    </location>
</feature>
<comment type="catalytic activity">
    <reaction evidence="5">
        <text>L-proline + a quinone = (S)-1-pyrroline-5-carboxylate + a quinol + H(+)</text>
        <dbReference type="Rhea" id="RHEA:23784"/>
        <dbReference type="ChEBI" id="CHEBI:15378"/>
        <dbReference type="ChEBI" id="CHEBI:17388"/>
        <dbReference type="ChEBI" id="CHEBI:24646"/>
        <dbReference type="ChEBI" id="CHEBI:60039"/>
        <dbReference type="ChEBI" id="CHEBI:132124"/>
        <dbReference type="EC" id="1.5.5.2"/>
    </reaction>
</comment>
<keyword evidence="5" id="KW-0274">FAD</keyword>
<dbReference type="PANTHER" id="PTHR13914:SF0">
    <property type="entry name" value="PROLINE DEHYDROGENASE 1, MITOCHONDRIAL"/>
    <property type="match status" value="1"/>
</dbReference>
<dbReference type="Proteomes" id="UP000053989">
    <property type="component" value="Unassembled WGS sequence"/>
</dbReference>
<organism evidence="8 9">
    <name type="scientific">Scleroderma citrinum Foug A</name>
    <dbReference type="NCBI Taxonomy" id="1036808"/>
    <lineage>
        <taxon>Eukaryota</taxon>
        <taxon>Fungi</taxon>
        <taxon>Dikarya</taxon>
        <taxon>Basidiomycota</taxon>
        <taxon>Agaricomycotina</taxon>
        <taxon>Agaricomycetes</taxon>
        <taxon>Agaricomycetidae</taxon>
        <taxon>Boletales</taxon>
        <taxon>Sclerodermatineae</taxon>
        <taxon>Sclerodermataceae</taxon>
        <taxon>Scleroderma</taxon>
    </lineage>
</organism>
<gene>
    <name evidence="8" type="ORF">SCLCIDRAFT_1225260</name>
</gene>
<evidence type="ECO:0000256" key="4">
    <source>
        <dbReference type="ARBA" id="ARBA00023062"/>
    </source>
</evidence>
<evidence type="ECO:0000313" key="8">
    <source>
        <dbReference type="EMBL" id="KIM50558.1"/>
    </source>
</evidence>
<keyword evidence="3 5" id="KW-0560">Oxidoreductase</keyword>
<name>A0A0C2YLF1_9AGAM</name>
<dbReference type="InParanoid" id="A0A0C2YLF1"/>
<feature type="region of interest" description="Disordered" evidence="6">
    <location>
        <begin position="17"/>
        <end position="37"/>
    </location>
</feature>
<dbReference type="GO" id="GO:0071949">
    <property type="term" value="F:FAD binding"/>
    <property type="evidence" value="ECO:0007669"/>
    <property type="project" value="TreeGrafter"/>
</dbReference>
<dbReference type="InterPro" id="IPR029041">
    <property type="entry name" value="FAD-linked_oxidoreductase-like"/>
</dbReference>
<dbReference type="SUPFAM" id="SSF51730">
    <property type="entry name" value="FAD-linked oxidoreductase"/>
    <property type="match status" value="1"/>
</dbReference>
<protein>
    <recommendedName>
        <fullName evidence="2 5">Proline dehydrogenase</fullName>
        <ecNumber evidence="2 5">1.5.5.2</ecNumber>
    </recommendedName>
</protein>
<proteinExistence type="inferred from homology"/>
<evidence type="ECO:0000256" key="3">
    <source>
        <dbReference type="ARBA" id="ARBA00023002"/>
    </source>
</evidence>
<keyword evidence="9" id="KW-1185">Reference proteome</keyword>